<gene>
    <name evidence="2" type="ORF">GCM10025881_05700</name>
</gene>
<dbReference type="Proteomes" id="UP001157034">
    <property type="component" value="Unassembled WGS sequence"/>
</dbReference>
<evidence type="ECO:0000313" key="2">
    <source>
        <dbReference type="EMBL" id="GMA93746.1"/>
    </source>
</evidence>
<proteinExistence type="predicted"/>
<organism evidence="2 3">
    <name type="scientific">Pseudolysinimonas kribbensis</name>
    <dbReference type="NCBI Taxonomy" id="433641"/>
    <lineage>
        <taxon>Bacteria</taxon>
        <taxon>Bacillati</taxon>
        <taxon>Actinomycetota</taxon>
        <taxon>Actinomycetes</taxon>
        <taxon>Micrococcales</taxon>
        <taxon>Microbacteriaceae</taxon>
        <taxon>Pseudolysinimonas</taxon>
    </lineage>
</organism>
<keyword evidence="3" id="KW-1185">Reference proteome</keyword>
<dbReference type="EMBL" id="BSVB01000001">
    <property type="protein sequence ID" value="GMA93746.1"/>
    <property type="molecule type" value="Genomic_DNA"/>
</dbReference>
<feature type="compositionally biased region" description="Gly residues" evidence="1">
    <location>
        <begin position="111"/>
        <end position="123"/>
    </location>
</feature>
<sequence length="131" mass="14706">MYRLHPGAMDRLEREIDALRERWEHHYGWPYLVDAPPARRPHRIDSAARRSRGPRPSWPWPERNAEEPWLDDTVEDEGDGDHRWVAEEAVPATIRSGSTELHPPERPGSACGRGVGIGIGPVGTGTSTNAM</sequence>
<comment type="caution">
    <text evidence="2">The sequence shown here is derived from an EMBL/GenBank/DDBJ whole genome shotgun (WGS) entry which is preliminary data.</text>
</comment>
<protein>
    <submittedName>
        <fullName evidence="2">Uncharacterized protein</fullName>
    </submittedName>
</protein>
<feature type="region of interest" description="Disordered" evidence="1">
    <location>
        <begin position="32"/>
        <end position="68"/>
    </location>
</feature>
<evidence type="ECO:0000256" key="1">
    <source>
        <dbReference type="SAM" id="MobiDB-lite"/>
    </source>
</evidence>
<name>A0ABQ6JZI5_9MICO</name>
<evidence type="ECO:0000313" key="3">
    <source>
        <dbReference type="Proteomes" id="UP001157034"/>
    </source>
</evidence>
<accession>A0ABQ6JZI5</accession>
<feature type="region of interest" description="Disordered" evidence="1">
    <location>
        <begin position="92"/>
        <end position="131"/>
    </location>
</feature>
<reference evidence="3" key="1">
    <citation type="journal article" date="2019" name="Int. J. Syst. Evol. Microbiol.">
        <title>The Global Catalogue of Microorganisms (GCM) 10K type strain sequencing project: providing services to taxonomists for standard genome sequencing and annotation.</title>
        <authorList>
            <consortium name="The Broad Institute Genomics Platform"/>
            <consortium name="The Broad Institute Genome Sequencing Center for Infectious Disease"/>
            <person name="Wu L."/>
            <person name="Ma J."/>
        </authorList>
    </citation>
    <scope>NUCLEOTIDE SEQUENCE [LARGE SCALE GENOMIC DNA]</scope>
    <source>
        <strain evidence="3">NBRC 108894</strain>
    </source>
</reference>